<evidence type="ECO:0000313" key="3">
    <source>
        <dbReference type="Proteomes" id="UP000190285"/>
    </source>
</evidence>
<dbReference type="Proteomes" id="UP000190285">
    <property type="component" value="Unassembled WGS sequence"/>
</dbReference>
<dbReference type="RefSeq" id="WP_170917333.1">
    <property type="nucleotide sequence ID" value="NZ_FUZT01000004.1"/>
</dbReference>
<sequence length="54" mass="6078">MTFLLYGFIIASMILYGNTITIIKKIKDDKDFSGNLLFGILLVGFIAFSLLNFL</sequence>
<keyword evidence="1" id="KW-0472">Membrane</keyword>
<feature type="transmembrane region" description="Helical" evidence="1">
    <location>
        <begin position="6"/>
        <end position="23"/>
    </location>
</feature>
<keyword evidence="1" id="KW-1133">Transmembrane helix</keyword>
<dbReference type="EMBL" id="FUZT01000004">
    <property type="protein sequence ID" value="SKC62185.1"/>
    <property type="molecule type" value="Genomic_DNA"/>
</dbReference>
<dbReference type="AlphaFoldDB" id="A0A1T5KFJ0"/>
<organism evidence="2 3">
    <name type="scientific">Maledivibacter halophilus</name>
    <dbReference type="NCBI Taxonomy" id="36842"/>
    <lineage>
        <taxon>Bacteria</taxon>
        <taxon>Bacillati</taxon>
        <taxon>Bacillota</taxon>
        <taxon>Clostridia</taxon>
        <taxon>Peptostreptococcales</taxon>
        <taxon>Caminicellaceae</taxon>
        <taxon>Maledivibacter</taxon>
    </lineage>
</organism>
<keyword evidence="3" id="KW-1185">Reference proteome</keyword>
<feature type="transmembrane region" description="Helical" evidence="1">
    <location>
        <begin position="35"/>
        <end position="53"/>
    </location>
</feature>
<proteinExistence type="predicted"/>
<protein>
    <submittedName>
        <fullName evidence="2">Uncharacterized protein</fullName>
    </submittedName>
</protein>
<accession>A0A1T5KFJ0</accession>
<name>A0A1T5KFJ0_9FIRM</name>
<evidence type="ECO:0000256" key="1">
    <source>
        <dbReference type="SAM" id="Phobius"/>
    </source>
</evidence>
<evidence type="ECO:0000313" key="2">
    <source>
        <dbReference type="EMBL" id="SKC62185.1"/>
    </source>
</evidence>
<reference evidence="2 3" key="1">
    <citation type="submission" date="2017-02" db="EMBL/GenBank/DDBJ databases">
        <authorList>
            <person name="Peterson S.W."/>
        </authorList>
    </citation>
    <scope>NUCLEOTIDE SEQUENCE [LARGE SCALE GENOMIC DNA]</scope>
    <source>
        <strain evidence="2 3">M1</strain>
    </source>
</reference>
<gene>
    <name evidence="2" type="ORF">SAMN02194393_01741</name>
</gene>
<keyword evidence="1" id="KW-0812">Transmembrane</keyword>